<name>A0A0M3KAS6_ANISI</name>
<dbReference type="EMBL" id="UYRR01034173">
    <property type="protein sequence ID" value="VDK60502.1"/>
    <property type="molecule type" value="Genomic_DNA"/>
</dbReference>
<protein>
    <submittedName>
        <fullName evidence="1 3">Uncharacterized protein</fullName>
    </submittedName>
</protein>
<evidence type="ECO:0000313" key="2">
    <source>
        <dbReference type="Proteomes" id="UP000267096"/>
    </source>
</evidence>
<dbReference type="WBParaSite" id="ASIM_0001807201-mRNA-1">
    <property type="protein sequence ID" value="ASIM_0001807201-mRNA-1"/>
    <property type="gene ID" value="ASIM_0001807201"/>
</dbReference>
<dbReference type="Proteomes" id="UP000267096">
    <property type="component" value="Unassembled WGS sequence"/>
</dbReference>
<proteinExistence type="predicted"/>
<reference evidence="1 2" key="2">
    <citation type="submission" date="2018-11" db="EMBL/GenBank/DDBJ databases">
        <authorList>
            <consortium name="Pathogen Informatics"/>
        </authorList>
    </citation>
    <scope>NUCLEOTIDE SEQUENCE [LARGE SCALE GENOMIC DNA]</scope>
</reference>
<dbReference type="OrthoDB" id="5808636at2759"/>
<evidence type="ECO:0000313" key="1">
    <source>
        <dbReference type="EMBL" id="VDK60502.1"/>
    </source>
</evidence>
<sequence length="212" mass="24734">MNQPIKNPYVEAFFQLGTNIPCQSQQSRGAVANICTNITQTNWCPESTNSKLRSYLTDKNTWLVIALCRFCHLCETLRSSESELRKYIVNDGTPECATDKQHQKISFKICTPSKEEWREQNQEHEEKLQQYWNYLKQGVLTTVIHVMERQEPNEKRMEQCRRLCSVLSSQKALSSSYKTTLLHSIEKMCTPNDSYTACVYHTMKFDVNEDSR</sequence>
<reference evidence="3" key="1">
    <citation type="submission" date="2017-02" db="UniProtKB">
        <authorList>
            <consortium name="WormBaseParasite"/>
        </authorList>
    </citation>
    <scope>IDENTIFICATION</scope>
</reference>
<evidence type="ECO:0000313" key="3">
    <source>
        <dbReference type="WBParaSite" id="ASIM_0001807201-mRNA-1"/>
    </source>
</evidence>
<keyword evidence="2" id="KW-1185">Reference proteome</keyword>
<organism evidence="3">
    <name type="scientific">Anisakis simplex</name>
    <name type="common">Herring worm</name>
    <dbReference type="NCBI Taxonomy" id="6269"/>
    <lineage>
        <taxon>Eukaryota</taxon>
        <taxon>Metazoa</taxon>
        <taxon>Ecdysozoa</taxon>
        <taxon>Nematoda</taxon>
        <taxon>Chromadorea</taxon>
        <taxon>Rhabditida</taxon>
        <taxon>Spirurina</taxon>
        <taxon>Ascaridomorpha</taxon>
        <taxon>Ascaridoidea</taxon>
        <taxon>Anisakidae</taxon>
        <taxon>Anisakis</taxon>
        <taxon>Anisakis simplex complex</taxon>
    </lineage>
</organism>
<accession>A0A0M3KAS6</accession>
<dbReference type="AlphaFoldDB" id="A0A0M3KAS6"/>
<gene>
    <name evidence="1" type="ORF">ASIM_LOCUS17474</name>
</gene>